<dbReference type="AlphaFoldDB" id="A0A7W2AQ41"/>
<dbReference type="EMBL" id="JACEOL010000014">
    <property type="protein sequence ID" value="MBA4601594.1"/>
    <property type="molecule type" value="Genomic_DNA"/>
</dbReference>
<organism evidence="1 2">
    <name type="scientific">Thermoactinomyces mirandus</name>
    <dbReference type="NCBI Taxonomy" id="2756294"/>
    <lineage>
        <taxon>Bacteria</taxon>
        <taxon>Bacillati</taxon>
        <taxon>Bacillota</taxon>
        <taxon>Bacilli</taxon>
        <taxon>Bacillales</taxon>
        <taxon>Thermoactinomycetaceae</taxon>
        <taxon>Thermoactinomyces</taxon>
    </lineage>
</organism>
<name>A0A7W2AQ41_9BACL</name>
<reference evidence="1 2" key="1">
    <citation type="submission" date="2020-07" db="EMBL/GenBank/DDBJ databases">
        <title>Thermoactinomyces phylogeny.</title>
        <authorList>
            <person name="Dunlap C."/>
        </authorList>
    </citation>
    <scope>NUCLEOTIDE SEQUENCE [LARGE SCALE GENOMIC DNA]</scope>
    <source>
        <strain evidence="1 2">AMNI-1</strain>
    </source>
</reference>
<dbReference type="RefSeq" id="WP_181738246.1">
    <property type="nucleotide sequence ID" value="NZ_JACEOL010000014.1"/>
</dbReference>
<evidence type="ECO:0000313" key="1">
    <source>
        <dbReference type="EMBL" id="MBA4601594.1"/>
    </source>
</evidence>
<evidence type="ECO:0000313" key="2">
    <source>
        <dbReference type="Proteomes" id="UP000538292"/>
    </source>
</evidence>
<comment type="caution">
    <text evidence="1">The sequence shown here is derived from an EMBL/GenBank/DDBJ whole genome shotgun (WGS) entry which is preliminary data.</text>
</comment>
<sequence length="69" mass="7530">MGKVLTFKSGTINENNEDFHIWGLQGLQKEEHPERGNSDEIPETLGFPVSGTTAVYDLSVTYPPGILPG</sequence>
<protein>
    <submittedName>
        <fullName evidence="1">Uncharacterized protein</fullName>
    </submittedName>
</protein>
<gene>
    <name evidence="1" type="ORF">H2C83_04510</name>
</gene>
<dbReference type="Proteomes" id="UP000538292">
    <property type="component" value="Unassembled WGS sequence"/>
</dbReference>
<accession>A0A7W2AQ41</accession>
<proteinExistence type="predicted"/>
<keyword evidence="2" id="KW-1185">Reference proteome</keyword>